<keyword evidence="1" id="KW-0560">Oxidoreductase</keyword>
<proteinExistence type="predicted"/>
<dbReference type="Proteomes" id="UP000295345">
    <property type="component" value="Unassembled WGS sequence"/>
</dbReference>
<evidence type="ECO:0000313" key="1">
    <source>
        <dbReference type="EMBL" id="TDC62278.1"/>
    </source>
</evidence>
<accession>A0A4R4SFU2</accession>
<keyword evidence="1" id="KW-0223">Dioxygenase</keyword>
<organism evidence="1 2">
    <name type="scientific">Streptomyces hainanensis</name>
    <dbReference type="NCBI Taxonomy" id="402648"/>
    <lineage>
        <taxon>Bacteria</taxon>
        <taxon>Bacillati</taxon>
        <taxon>Actinomycetota</taxon>
        <taxon>Actinomycetes</taxon>
        <taxon>Kitasatosporales</taxon>
        <taxon>Streptomycetaceae</taxon>
        <taxon>Streptomyces</taxon>
    </lineage>
</organism>
<dbReference type="GO" id="GO:0051213">
    <property type="term" value="F:dioxygenase activity"/>
    <property type="evidence" value="ECO:0007669"/>
    <property type="project" value="UniProtKB-KW"/>
</dbReference>
<name>A0A4R4SFU2_9ACTN</name>
<keyword evidence="2" id="KW-1185">Reference proteome</keyword>
<protein>
    <submittedName>
        <fullName evidence="1">Protocatechuate 3,4-dioxygenase subunit beta</fullName>
    </submittedName>
</protein>
<dbReference type="AlphaFoldDB" id="A0A4R4SFU2"/>
<dbReference type="EMBL" id="SMKI01000665">
    <property type="protein sequence ID" value="TDC62278.1"/>
    <property type="molecule type" value="Genomic_DNA"/>
</dbReference>
<gene>
    <name evidence="1" type="ORF">E1283_34350</name>
</gene>
<reference evidence="1 2" key="1">
    <citation type="submission" date="2019-03" db="EMBL/GenBank/DDBJ databases">
        <title>Draft genome sequences of novel Actinobacteria.</title>
        <authorList>
            <person name="Sahin N."/>
            <person name="Ay H."/>
            <person name="Saygin H."/>
        </authorList>
    </citation>
    <scope>NUCLEOTIDE SEQUENCE [LARGE SCALE GENOMIC DNA]</scope>
    <source>
        <strain evidence="1 2">DSM 41900</strain>
    </source>
</reference>
<evidence type="ECO:0000313" key="2">
    <source>
        <dbReference type="Proteomes" id="UP000295345"/>
    </source>
</evidence>
<feature type="non-terminal residue" evidence="1">
    <location>
        <position position="35"/>
    </location>
</feature>
<comment type="caution">
    <text evidence="1">The sequence shown here is derived from an EMBL/GenBank/DDBJ whole genome shotgun (WGS) entry which is preliminary data.</text>
</comment>
<sequence length="35" mass="3822">MGLTQRDIDREMADQEAAYLRARAAGAPAADHPPR</sequence>